<dbReference type="RefSeq" id="WP_065677651.1">
    <property type="nucleotide sequence ID" value="NZ_AP025464.1"/>
</dbReference>
<sequence>MKLTYGEKLGIPVSDAFKQLINDEVGEHQISDDVTAITLNYSDSLYSTEDGGFHPIELRFEKKGDCWYLSYLTDFSYAGLYSELEKEVDFDVIHGVAFIRFMGEVPLSRPDVQDFFNTYQANFISYVEMEAYDDVKLTVDWNQVPDRDKK</sequence>
<dbReference type="InterPro" id="IPR021248">
    <property type="entry name" value="DUF2787"/>
</dbReference>
<proteinExistence type="predicted"/>
<dbReference type="AlphaFoldDB" id="A0A1C3JK92"/>
<evidence type="ECO:0000313" key="2">
    <source>
        <dbReference type="Proteomes" id="UP000092819"/>
    </source>
</evidence>
<keyword evidence="2" id="KW-1185">Reference proteome</keyword>
<organism evidence="1 2">
    <name type="scientific">Vibrio celticus</name>
    <dbReference type="NCBI Taxonomy" id="446372"/>
    <lineage>
        <taxon>Bacteria</taxon>
        <taxon>Pseudomonadati</taxon>
        <taxon>Pseudomonadota</taxon>
        <taxon>Gammaproteobacteria</taxon>
        <taxon>Vibrionales</taxon>
        <taxon>Vibrionaceae</taxon>
        <taxon>Vibrio</taxon>
    </lineage>
</organism>
<dbReference type="PANTHER" id="PTHR38978:SF2">
    <property type="entry name" value="DUF2787 DOMAIN-CONTAINING PROTEIN"/>
    <property type="match status" value="1"/>
</dbReference>
<accession>A0A1C3JK92</accession>
<reference evidence="2" key="1">
    <citation type="submission" date="2016-06" db="EMBL/GenBank/DDBJ databases">
        <authorList>
            <person name="Rodrigo-Torres L."/>
            <person name="Arahal D.R."/>
        </authorList>
    </citation>
    <scope>NUCLEOTIDE SEQUENCE [LARGE SCALE GENOMIC DNA]</scope>
    <source>
        <strain evidence="2">CECT 7224</strain>
    </source>
</reference>
<dbReference type="Gene3D" id="3.10.450.430">
    <property type="entry name" value="Protein of unknown function DUF2787"/>
    <property type="match status" value="1"/>
</dbReference>
<evidence type="ECO:0000313" key="1">
    <source>
        <dbReference type="EMBL" id="SBT15475.1"/>
    </source>
</evidence>
<gene>
    <name evidence="1" type="ORF">VCE7224_04264</name>
</gene>
<name>A0A1C3JK92_9VIBR</name>
<dbReference type="Pfam" id="PF10980">
    <property type="entry name" value="DUF2787"/>
    <property type="match status" value="1"/>
</dbReference>
<dbReference type="Proteomes" id="UP000092819">
    <property type="component" value="Unassembled WGS sequence"/>
</dbReference>
<dbReference type="PANTHER" id="PTHR38978">
    <property type="entry name" value="DUF2787 DOMAIN-CONTAINING PROTEIN"/>
    <property type="match status" value="1"/>
</dbReference>
<protein>
    <recommendedName>
        <fullName evidence="3">DUF2787 domain-containing protein</fullName>
    </recommendedName>
</protein>
<evidence type="ECO:0008006" key="3">
    <source>
        <dbReference type="Google" id="ProtNLM"/>
    </source>
</evidence>
<dbReference type="EMBL" id="FLQZ01000132">
    <property type="protein sequence ID" value="SBT15475.1"/>
    <property type="molecule type" value="Genomic_DNA"/>
</dbReference>